<dbReference type="RefSeq" id="WP_386409861.1">
    <property type="nucleotide sequence ID" value="NZ_JBHTJH010000017.1"/>
</dbReference>
<dbReference type="Gene3D" id="1.25.40.10">
    <property type="entry name" value="Tetratricopeptide repeat domain"/>
    <property type="match status" value="2"/>
</dbReference>
<dbReference type="PANTHER" id="PTHR43280:SF2">
    <property type="entry name" value="HTH-TYPE TRANSCRIPTIONAL REGULATOR EXSA"/>
    <property type="match status" value="1"/>
</dbReference>
<evidence type="ECO:0000313" key="6">
    <source>
        <dbReference type="EMBL" id="MFD0863643.1"/>
    </source>
</evidence>
<keyword evidence="1" id="KW-0805">Transcription regulation</keyword>
<dbReference type="PANTHER" id="PTHR43280">
    <property type="entry name" value="ARAC-FAMILY TRANSCRIPTIONAL REGULATOR"/>
    <property type="match status" value="1"/>
</dbReference>
<dbReference type="SUPFAM" id="SSF48452">
    <property type="entry name" value="TPR-like"/>
    <property type="match status" value="1"/>
</dbReference>
<dbReference type="Gene3D" id="1.10.10.60">
    <property type="entry name" value="Homeodomain-like"/>
    <property type="match status" value="2"/>
</dbReference>
<organism evidence="6 7">
    <name type="scientific">Sungkyunkwania multivorans</name>
    <dbReference type="NCBI Taxonomy" id="1173618"/>
    <lineage>
        <taxon>Bacteria</taxon>
        <taxon>Pseudomonadati</taxon>
        <taxon>Bacteroidota</taxon>
        <taxon>Flavobacteriia</taxon>
        <taxon>Flavobacteriales</taxon>
        <taxon>Flavobacteriaceae</taxon>
        <taxon>Sungkyunkwania</taxon>
    </lineage>
</organism>
<evidence type="ECO:0000256" key="2">
    <source>
        <dbReference type="ARBA" id="ARBA00023125"/>
    </source>
</evidence>
<dbReference type="Pfam" id="PF12833">
    <property type="entry name" value="HTH_18"/>
    <property type="match status" value="1"/>
</dbReference>
<evidence type="ECO:0000256" key="1">
    <source>
        <dbReference type="ARBA" id="ARBA00023015"/>
    </source>
</evidence>
<keyword evidence="2" id="KW-0238">DNA-binding</keyword>
<dbReference type="PROSITE" id="PS01124">
    <property type="entry name" value="HTH_ARAC_FAMILY_2"/>
    <property type="match status" value="1"/>
</dbReference>
<keyword evidence="4" id="KW-0812">Transmembrane</keyword>
<gene>
    <name evidence="6" type="ORF">ACFQ1M_15610</name>
</gene>
<dbReference type="SUPFAM" id="SSF46689">
    <property type="entry name" value="Homeodomain-like"/>
    <property type="match status" value="1"/>
</dbReference>
<dbReference type="SMART" id="SM00342">
    <property type="entry name" value="HTH_ARAC"/>
    <property type="match status" value="1"/>
</dbReference>
<feature type="transmembrane region" description="Helical" evidence="4">
    <location>
        <begin position="375"/>
        <end position="395"/>
    </location>
</feature>
<reference evidence="7" key="1">
    <citation type="journal article" date="2019" name="Int. J. Syst. Evol. Microbiol.">
        <title>The Global Catalogue of Microorganisms (GCM) 10K type strain sequencing project: providing services to taxonomists for standard genome sequencing and annotation.</title>
        <authorList>
            <consortium name="The Broad Institute Genomics Platform"/>
            <consortium name="The Broad Institute Genome Sequencing Center for Infectious Disease"/>
            <person name="Wu L."/>
            <person name="Ma J."/>
        </authorList>
    </citation>
    <scope>NUCLEOTIDE SEQUENCE [LARGE SCALE GENOMIC DNA]</scope>
    <source>
        <strain evidence="7">CCUG 62952</strain>
    </source>
</reference>
<feature type="domain" description="HTH araC/xylS-type" evidence="5">
    <location>
        <begin position="433"/>
        <end position="545"/>
    </location>
</feature>
<name>A0ABW3D478_9FLAO</name>
<keyword evidence="3" id="KW-0804">Transcription</keyword>
<comment type="caution">
    <text evidence="6">The sequence shown here is derived from an EMBL/GenBank/DDBJ whole genome shotgun (WGS) entry which is preliminary data.</text>
</comment>
<sequence length="551" mass="64202">MLIVRSGYGQIEGGQVLDSLWQKDYEELISLYKEYNDSKEKALLYASAFYKKTMLEANDQMKPRAFHFMARESSDEEAIKYYDSLIESVGKYYEPNNYYPAAAYINKGKIFYKKRNFKESIDNYIIGYNTAKKFNNPNLIFIAKSNIGILKNRAGDFDQALDIHLENFNYVEANDERVGTNNYLAALYSVADAYRNLNLLDSASFWNRKGIEESIIRNNERRKNHFILNEAVVLHLQGEYLKSIDSIEKVLPFIYNVGDKPNEAVAHFYLGKNYLNTDKEALGIEYLKKVDLVFQETKDILPELSEAYDILTDHYREKGDVENQLIYIEKLIEVDSAITVNNAYLNKQITAKYDIPELINEKEKLIQSLKNDQNYLALVFLLSVLLLVIIIAYLYKRQIVYKKRFNAIISEDSENKRKTESTEELKTDSGIPEEILNKLLEKLSKFENTDKYVNKDVSLQTLSKDFETNPKYLSMTINYAKKKNFPAYINDLRIDYAMKRLKNDPSFRKYTVKAIATDCGFKSAETFSKFFYKKNGIYPSYFIKQLDKMGV</sequence>
<evidence type="ECO:0000259" key="5">
    <source>
        <dbReference type="PROSITE" id="PS01124"/>
    </source>
</evidence>
<dbReference type="InterPro" id="IPR018060">
    <property type="entry name" value="HTH_AraC"/>
</dbReference>
<dbReference type="InterPro" id="IPR009057">
    <property type="entry name" value="Homeodomain-like_sf"/>
</dbReference>
<accession>A0ABW3D478</accession>
<keyword evidence="4" id="KW-1133">Transmembrane helix</keyword>
<proteinExistence type="predicted"/>
<evidence type="ECO:0000256" key="3">
    <source>
        <dbReference type="ARBA" id="ARBA00023163"/>
    </source>
</evidence>
<evidence type="ECO:0000313" key="7">
    <source>
        <dbReference type="Proteomes" id="UP001596978"/>
    </source>
</evidence>
<keyword evidence="7" id="KW-1185">Reference proteome</keyword>
<keyword evidence="4" id="KW-0472">Membrane</keyword>
<dbReference type="EMBL" id="JBHTJH010000017">
    <property type="protein sequence ID" value="MFD0863643.1"/>
    <property type="molecule type" value="Genomic_DNA"/>
</dbReference>
<dbReference type="InterPro" id="IPR011990">
    <property type="entry name" value="TPR-like_helical_dom_sf"/>
</dbReference>
<dbReference type="Proteomes" id="UP001596978">
    <property type="component" value="Unassembled WGS sequence"/>
</dbReference>
<protein>
    <submittedName>
        <fullName evidence="6">Helix-turn-helix domain-containing protein</fullName>
    </submittedName>
</protein>
<evidence type="ECO:0000256" key="4">
    <source>
        <dbReference type="SAM" id="Phobius"/>
    </source>
</evidence>